<dbReference type="SUPFAM" id="SSF54862">
    <property type="entry name" value="4Fe-4S ferredoxins"/>
    <property type="match status" value="1"/>
</dbReference>
<dbReference type="STRING" id="748449.Halha_2285"/>
<keyword evidence="9" id="KW-0408">Iron</keyword>
<evidence type="ECO:0000256" key="4">
    <source>
        <dbReference type="ARBA" id="ARBA00022485"/>
    </source>
</evidence>
<dbReference type="PROSITE" id="PS00198">
    <property type="entry name" value="4FE4S_FER_1"/>
    <property type="match status" value="1"/>
</dbReference>
<dbReference type="GO" id="GO:0042773">
    <property type="term" value="P:ATP synthesis coupled electron transport"/>
    <property type="evidence" value="ECO:0007669"/>
    <property type="project" value="InterPro"/>
</dbReference>
<evidence type="ECO:0000256" key="5">
    <source>
        <dbReference type="ARBA" id="ARBA00022714"/>
    </source>
</evidence>
<dbReference type="Gene3D" id="3.30.70.20">
    <property type="match status" value="1"/>
</dbReference>
<dbReference type="SMART" id="SM00929">
    <property type="entry name" value="NADH-G_4Fe-4S_3"/>
    <property type="match status" value="1"/>
</dbReference>
<evidence type="ECO:0000259" key="16">
    <source>
        <dbReference type="PROSITE" id="PS51839"/>
    </source>
</evidence>
<dbReference type="InterPro" id="IPR036991">
    <property type="entry name" value="Fe_hydrogenase_ssu_sf"/>
</dbReference>
<dbReference type="EMBL" id="CP003359">
    <property type="protein sequence ID" value="AGB42159.1"/>
    <property type="molecule type" value="Genomic_DNA"/>
</dbReference>
<keyword evidence="8" id="KW-1278">Translocase</keyword>
<keyword evidence="5" id="KW-0001">2Fe-2S</keyword>
<evidence type="ECO:0000256" key="9">
    <source>
        <dbReference type="ARBA" id="ARBA00023004"/>
    </source>
</evidence>
<dbReference type="AlphaFoldDB" id="L0KCP1"/>
<dbReference type="InterPro" id="IPR017900">
    <property type="entry name" value="4Fe4S_Fe_S_CS"/>
</dbReference>
<name>L0KCP1_HALHC</name>
<dbReference type="Gene3D" id="4.10.260.20">
    <property type="entry name" value="Iron hydrogenase, small subunit"/>
    <property type="match status" value="1"/>
</dbReference>
<dbReference type="Gene3D" id="3.40.950.10">
    <property type="entry name" value="Fe-only Hydrogenase (Larger Subunit), Chain L, domain 3"/>
    <property type="match status" value="1"/>
</dbReference>
<comment type="similarity">
    <text evidence="3">Belongs to the complex I 75 kDa subunit family.</text>
</comment>
<dbReference type="InterPro" id="IPR009016">
    <property type="entry name" value="Fe_hydrogenase"/>
</dbReference>
<dbReference type="FunFam" id="3.10.20.740:FF:000004">
    <property type="entry name" value="NADH-quinone oxidoreductase"/>
    <property type="match status" value="1"/>
</dbReference>
<dbReference type="SMART" id="SM00902">
    <property type="entry name" value="Fe_hyd_SSU"/>
    <property type="match status" value="1"/>
</dbReference>
<dbReference type="InterPro" id="IPR036010">
    <property type="entry name" value="2Fe-2S_ferredoxin-like_sf"/>
</dbReference>
<dbReference type="FunFam" id="4.10.260.20:FF:000001">
    <property type="entry name" value="NADP-reducing hydrogenase subunit HndD"/>
    <property type="match status" value="1"/>
</dbReference>
<dbReference type="Pfam" id="PF02256">
    <property type="entry name" value="Fe_hyd_SSU"/>
    <property type="match status" value="1"/>
</dbReference>
<sequence>MSTITLTIDGQQVEVEQGSTILDAAKKLEIDIPTLCYHPDLSLFGSCRVCVVENAKTGDLLASCVAPVADGMEIKSHSTKVRRARRTNVELLLANHPNECLTCERSGTCELQGLTEKLGINEIRFEGEQTKHPIDEFGPSIKRDPNKCILCGRCVRTCEEIQGVSALDFTQRGFDSVVTTAFDLPQAEINCANCGQCVTVCPVGALTEVSEVDKVWQALEDENQHVVVQTAPSIQATMGEPFGMEPGTVVTGKLATALNQLGFDRVFSTDFAADLTIMEEGSELLARLEDKESNTPQITSCCPGWVKFCEHNYPELLDNLSTAKSPMSMFSPLAKTYYAETKDLEAEDIYTVSIMPCTAKKFEKERGELQDSGTQDTDAVLTTRELARMIKEAGIKFAELEDTEYDRMMGEATGAGTIFGTTGGVMEAALRTVYEKLTDEELPRLDLDEVRGLKGVKETAVEIGNDTVKVAVAHGLGNAADLLDQVKAGEANYDFIEVMACPAGCVGGGGQPYPASKEIKAKRGQGLYNIDQSDKIRKSHENPEIKKLYEDFLGAPLSEKAHHLLHTNYQKRDKN</sequence>
<keyword evidence="6" id="KW-0479">Metal-binding</keyword>
<evidence type="ECO:0000313" key="18">
    <source>
        <dbReference type="Proteomes" id="UP000010880"/>
    </source>
</evidence>
<dbReference type="eggNOG" id="COG3383">
    <property type="taxonomic scope" value="Bacteria"/>
</dbReference>
<proteinExistence type="inferred from homology"/>
<evidence type="ECO:0000256" key="13">
    <source>
        <dbReference type="ARBA" id="ARBA00034078"/>
    </source>
</evidence>
<dbReference type="InterPro" id="IPR049830">
    <property type="entry name" value="HndD"/>
</dbReference>
<dbReference type="Pfam" id="PF22117">
    <property type="entry name" value="Fer4_Nqo3"/>
    <property type="match status" value="1"/>
</dbReference>
<evidence type="ECO:0000256" key="6">
    <source>
        <dbReference type="ARBA" id="ARBA00022723"/>
    </source>
</evidence>
<keyword evidence="18" id="KW-1185">Reference proteome</keyword>
<dbReference type="GO" id="GO:0051539">
    <property type="term" value="F:4 iron, 4 sulfur cluster binding"/>
    <property type="evidence" value="ECO:0007669"/>
    <property type="project" value="UniProtKB-KW"/>
</dbReference>
<evidence type="ECO:0000313" key="17">
    <source>
        <dbReference type="EMBL" id="AGB42159.1"/>
    </source>
</evidence>
<evidence type="ECO:0000256" key="11">
    <source>
        <dbReference type="ARBA" id="ARBA00023027"/>
    </source>
</evidence>
<keyword evidence="4" id="KW-0004">4Fe-4S</keyword>
<dbReference type="InterPro" id="IPR054351">
    <property type="entry name" value="NADH_UbQ_OxRdtase_ferredoxin"/>
</dbReference>
<dbReference type="SUPFAM" id="SSF53920">
    <property type="entry name" value="Fe-only hydrogenase"/>
    <property type="match status" value="1"/>
</dbReference>
<dbReference type="PROSITE" id="PS51379">
    <property type="entry name" value="4FE4S_FER_2"/>
    <property type="match status" value="2"/>
</dbReference>
<dbReference type="PANTHER" id="PTHR11615">
    <property type="entry name" value="NITRATE, FORMATE, IRON DEHYDROGENASE"/>
    <property type="match status" value="1"/>
</dbReference>
<dbReference type="FunFam" id="3.30.70.20:FF:000035">
    <property type="entry name" value="Iron hydrogenase 1"/>
    <property type="match status" value="1"/>
</dbReference>
<dbReference type="SUPFAM" id="SSF54292">
    <property type="entry name" value="2Fe-2S ferredoxin-like"/>
    <property type="match status" value="1"/>
</dbReference>
<evidence type="ECO:0000256" key="1">
    <source>
        <dbReference type="ARBA" id="ARBA00001966"/>
    </source>
</evidence>
<dbReference type="NCBIfam" id="TIGR02512">
    <property type="entry name" value="FeFe_hydrog_A"/>
    <property type="match status" value="1"/>
</dbReference>
<evidence type="ECO:0000259" key="15">
    <source>
        <dbReference type="PROSITE" id="PS51379"/>
    </source>
</evidence>
<dbReference type="GO" id="GO:0051537">
    <property type="term" value="F:2 iron, 2 sulfur cluster binding"/>
    <property type="evidence" value="ECO:0007669"/>
    <property type="project" value="UniProtKB-KW"/>
</dbReference>
<dbReference type="GO" id="GO:0008901">
    <property type="term" value="F:ferredoxin hydrogenase activity"/>
    <property type="evidence" value="ECO:0007669"/>
    <property type="project" value="InterPro"/>
</dbReference>
<dbReference type="PATRIC" id="fig|748449.3.peg.2204"/>
<evidence type="ECO:0000256" key="12">
    <source>
        <dbReference type="ARBA" id="ARBA00023136"/>
    </source>
</evidence>
<evidence type="ECO:0000256" key="3">
    <source>
        <dbReference type="ARBA" id="ARBA00005404"/>
    </source>
</evidence>
<dbReference type="GO" id="GO:0008137">
    <property type="term" value="F:NADH dehydrogenase (ubiquinone) activity"/>
    <property type="evidence" value="ECO:0007669"/>
    <property type="project" value="InterPro"/>
</dbReference>
<dbReference type="RefSeq" id="WP_015327873.1">
    <property type="nucleotide sequence ID" value="NC_019978.1"/>
</dbReference>
<gene>
    <name evidence="17" type="ordered locus">Halha_2285</name>
</gene>
<comment type="cofactor">
    <cofactor evidence="1">
        <name>[4Fe-4S] cluster</name>
        <dbReference type="ChEBI" id="CHEBI:49883"/>
    </cofactor>
</comment>
<protein>
    <submittedName>
        <fullName evidence="17">Hydrogenase, Fe-only</fullName>
    </submittedName>
</protein>
<accession>L0KCP1</accession>
<dbReference type="GO" id="GO:0016020">
    <property type="term" value="C:membrane"/>
    <property type="evidence" value="ECO:0007669"/>
    <property type="project" value="UniProtKB-SubCell"/>
</dbReference>
<dbReference type="CDD" id="cd00207">
    <property type="entry name" value="fer2"/>
    <property type="match status" value="1"/>
</dbReference>
<dbReference type="InterPro" id="IPR001041">
    <property type="entry name" value="2Fe-2S_ferredoxin-type"/>
</dbReference>
<keyword evidence="10" id="KW-0411">Iron-sulfur</keyword>
<dbReference type="PROSITE" id="PS00641">
    <property type="entry name" value="COMPLEX1_75K_1"/>
    <property type="match status" value="1"/>
</dbReference>
<organism evidence="17 18">
    <name type="scientific">Halobacteroides halobius (strain ATCC 35273 / DSM 5150 / MD-1)</name>
    <dbReference type="NCBI Taxonomy" id="748449"/>
    <lineage>
        <taxon>Bacteria</taxon>
        <taxon>Bacillati</taxon>
        <taxon>Bacillota</taxon>
        <taxon>Clostridia</taxon>
        <taxon>Halanaerobiales</taxon>
        <taxon>Halobacteroidaceae</taxon>
        <taxon>Halobacteroides</taxon>
    </lineage>
</organism>
<evidence type="ECO:0000256" key="10">
    <source>
        <dbReference type="ARBA" id="ARBA00023014"/>
    </source>
</evidence>
<feature type="domain" description="4Fe-4S His(Cys)3-ligated-type" evidence="16">
    <location>
        <begin position="80"/>
        <end position="119"/>
    </location>
</feature>
<comment type="subcellular location">
    <subcellularLocation>
        <location evidence="2">Membrane</location>
    </subcellularLocation>
</comment>
<dbReference type="Proteomes" id="UP000010880">
    <property type="component" value="Chromosome"/>
</dbReference>
<evidence type="ECO:0000259" key="14">
    <source>
        <dbReference type="PROSITE" id="PS51085"/>
    </source>
</evidence>
<keyword evidence="12" id="KW-0472">Membrane</keyword>
<dbReference type="InterPro" id="IPR017896">
    <property type="entry name" value="4Fe4S_Fe-S-bd"/>
</dbReference>
<dbReference type="eggNOG" id="COG4624">
    <property type="taxonomic scope" value="Bacteria"/>
</dbReference>
<dbReference type="NCBIfam" id="NF040763">
    <property type="entry name" value="FeFe_hydrog_A6"/>
    <property type="match status" value="1"/>
</dbReference>
<evidence type="ECO:0000256" key="2">
    <source>
        <dbReference type="ARBA" id="ARBA00004370"/>
    </source>
</evidence>
<feature type="domain" description="4Fe-4S ferredoxin-type" evidence="15">
    <location>
        <begin position="139"/>
        <end position="169"/>
    </location>
</feature>
<evidence type="ECO:0000256" key="8">
    <source>
        <dbReference type="ARBA" id="ARBA00022967"/>
    </source>
</evidence>
<dbReference type="InterPro" id="IPR013352">
    <property type="entry name" value="Fe_hydrogenase_subset"/>
</dbReference>
<dbReference type="Pfam" id="PF13510">
    <property type="entry name" value="Fer2_4"/>
    <property type="match status" value="1"/>
</dbReference>
<dbReference type="InterPro" id="IPR000283">
    <property type="entry name" value="NADH_UbQ_OxRdtase_75kDa_su_CS"/>
</dbReference>
<dbReference type="OrthoDB" id="9805142at2"/>
<feature type="domain" description="2Fe-2S ferredoxin-type" evidence="14">
    <location>
        <begin position="2"/>
        <end position="80"/>
    </location>
</feature>
<dbReference type="InterPro" id="IPR004108">
    <property type="entry name" value="Fe_hydrogenase_lsu_C"/>
</dbReference>
<dbReference type="InterPro" id="IPR019574">
    <property type="entry name" value="NADH_UbQ_OxRdtase_Gsu_4Fe4S-bd"/>
</dbReference>
<dbReference type="Pfam" id="PF02906">
    <property type="entry name" value="Fe_hyd_lg_C"/>
    <property type="match status" value="1"/>
</dbReference>
<dbReference type="InterPro" id="IPR003149">
    <property type="entry name" value="Fe_hydrogenase_ssu"/>
</dbReference>
<dbReference type="GO" id="GO:0005506">
    <property type="term" value="F:iron ion binding"/>
    <property type="evidence" value="ECO:0007669"/>
    <property type="project" value="InterPro"/>
</dbReference>
<dbReference type="PROSITE" id="PS51085">
    <property type="entry name" value="2FE2S_FER_2"/>
    <property type="match status" value="1"/>
</dbReference>
<keyword evidence="7" id="KW-0677">Repeat</keyword>
<dbReference type="Gene3D" id="3.10.20.740">
    <property type="match status" value="1"/>
</dbReference>
<dbReference type="Pfam" id="PF10588">
    <property type="entry name" value="NADH-G_4Fe-4S_3"/>
    <property type="match status" value="1"/>
</dbReference>
<keyword evidence="11" id="KW-0520">NAD</keyword>
<comment type="cofactor">
    <cofactor evidence="13">
        <name>[2Fe-2S] cluster</name>
        <dbReference type="ChEBI" id="CHEBI:190135"/>
    </cofactor>
</comment>
<dbReference type="HOGENOM" id="CLU_018240_2_1_9"/>
<dbReference type="Gene3D" id="3.40.50.1780">
    <property type="match status" value="1"/>
</dbReference>
<dbReference type="KEGG" id="hhl:Halha_2285"/>
<feature type="domain" description="4Fe-4S ferredoxin-type" evidence="15">
    <location>
        <begin position="180"/>
        <end position="211"/>
    </location>
</feature>
<evidence type="ECO:0000256" key="7">
    <source>
        <dbReference type="ARBA" id="ARBA00022737"/>
    </source>
</evidence>
<reference evidence="18" key="1">
    <citation type="submission" date="2012-02" db="EMBL/GenBank/DDBJ databases">
        <title>The complete genome of Halobacteroides halobius DSM 5150.</title>
        <authorList>
            <person name="Lucas S."/>
            <person name="Copeland A."/>
            <person name="Lapidus A."/>
            <person name="Glavina del Rio T."/>
            <person name="Dalin E."/>
            <person name="Tice H."/>
            <person name="Bruce D."/>
            <person name="Goodwin L."/>
            <person name="Pitluck S."/>
            <person name="Peters L."/>
            <person name="Mikhailova N."/>
            <person name="Gu W."/>
            <person name="Kyrpides N."/>
            <person name="Mavromatis K."/>
            <person name="Ivanova N."/>
            <person name="Brettin T."/>
            <person name="Detter J.C."/>
            <person name="Han C."/>
            <person name="Larimer F."/>
            <person name="Land M."/>
            <person name="Hauser L."/>
            <person name="Markowitz V."/>
            <person name="Cheng J.-F."/>
            <person name="Hugenholtz P."/>
            <person name="Woyke T."/>
            <person name="Wu D."/>
            <person name="Tindall B."/>
            <person name="Pomrenke H."/>
            <person name="Brambilla E."/>
            <person name="Klenk H.-P."/>
            <person name="Eisen J.A."/>
        </authorList>
    </citation>
    <scope>NUCLEOTIDE SEQUENCE [LARGE SCALE GENOMIC DNA]</scope>
    <source>
        <strain evidence="18">ATCC 35273 / DSM 5150 / MD-1</strain>
    </source>
</reference>
<dbReference type="PROSITE" id="PS51839">
    <property type="entry name" value="4FE4S_HC3"/>
    <property type="match status" value="1"/>
</dbReference>
<dbReference type="InterPro" id="IPR050340">
    <property type="entry name" value="Cytosolic_Fe-S_CAF"/>
</dbReference>